<dbReference type="CDD" id="cd06578">
    <property type="entry name" value="HemD"/>
    <property type="match status" value="1"/>
</dbReference>
<keyword evidence="2" id="KW-0456">Lyase</keyword>
<gene>
    <name evidence="2" type="ORF">SR858_06935</name>
</gene>
<dbReference type="InterPro" id="IPR003754">
    <property type="entry name" value="4pyrrol_synth_uPrphyn_synth"/>
</dbReference>
<dbReference type="GeneID" id="43163745"/>
<feature type="domain" description="Tetrapyrrole biosynthesis uroporphyrinogen III synthase" evidence="1">
    <location>
        <begin position="17"/>
        <end position="226"/>
    </location>
</feature>
<dbReference type="Pfam" id="PF02602">
    <property type="entry name" value="HEM4"/>
    <property type="match status" value="1"/>
</dbReference>
<name>A0ABZ0Y2W9_9BURK</name>
<dbReference type="EMBL" id="CP140152">
    <property type="protein sequence ID" value="WQH06063.1"/>
    <property type="molecule type" value="Genomic_DNA"/>
</dbReference>
<accession>A0ABZ0Y2W9</accession>
<dbReference type="RefSeq" id="WP_019922018.1">
    <property type="nucleotide sequence ID" value="NZ_CP140152.1"/>
</dbReference>
<evidence type="ECO:0000313" key="2">
    <source>
        <dbReference type="EMBL" id="WQH06063.1"/>
    </source>
</evidence>
<dbReference type="SUPFAM" id="SSF69618">
    <property type="entry name" value="HemD-like"/>
    <property type="match status" value="1"/>
</dbReference>
<dbReference type="Gene3D" id="3.40.50.10090">
    <property type="match status" value="2"/>
</dbReference>
<evidence type="ECO:0000259" key="1">
    <source>
        <dbReference type="Pfam" id="PF02602"/>
    </source>
</evidence>
<keyword evidence="3" id="KW-1185">Reference proteome</keyword>
<dbReference type="GO" id="GO:0004852">
    <property type="term" value="F:uroporphyrinogen-III synthase activity"/>
    <property type="evidence" value="ECO:0007669"/>
    <property type="project" value="UniProtKB-EC"/>
</dbReference>
<evidence type="ECO:0000313" key="3">
    <source>
        <dbReference type="Proteomes" id="UP001326110"/>
    </source>
</evidence>
<organism evidence="2 3">
    <name type="scientific">Duganella zoogloeoides</name>
    <dbReference type="NCBI Taxonomy" id="75659"/>
    <lineage>
        <taxon>Bacteria</taxon>
        <taxon>Pseudomonadati</taxon>
        <taxon>Pseudomonadota</taxon>
        <taxon>Betaproteobacteria</taxon>
        <taxon>Burkholderiales</taxon>
        <taxon>Oxalobacteraceae</taxon>
        <taxon>Telluria group</taxon>
        <taxon>Duganella</taxon>
    </lineage>
</organism>
<proteinExistence type="predicted"/>
<reference evidence="2 3" key="1">
    <citation type="submission" date="2023-11" db="EMBL/GenBank/DDBJ databases">
        <title>MicrobeMod: A computational toolkit for identifying prokaryotic methylation and restriction-modification with nanopore sequencing.</title>
        <authorList>
            <person name="Crits-Christoph A."/>
            <person name="Kang S.C."/>
            <person name="Lee H."/>
            <person name="Ostrov N."/>
        </authorList>
    </citation>
    <scope>NUCLEOTIDE SEQUENCE [LARGE SCALE GENOMIC DNA]</scope>
    <source>
        <strain evidence="2 3">ATCC 25935</strain>
    </source>
</reference>
<sequence length="282" mass="29667">MAGAVIITRPLAQARPLAARVAALGHAVEVLPLLEITPLPEPAELLAALARLTAHQPQSQPHSQPHSQLHPQPYYQLVAFVSPNAIDAAFAHLTTVPPGVTWAVVGEGSRLALAGHGVAAPGAHVVSPHDTAHSDSEHLLQTLDLAALNGKRALIIRGDGGRDLLADGLRAAGAQVDVVPAYRRAPPALSAELEATLRRLLVRDNDWIITSSEALRGLCGILAELDARTPAGETPCVVSMQQQHLIVPHARIAETAHNLGFSRTSLTGSGDERLLAALQSRL</sequence>
<dbReference type="Proteomes" id="UP001326110">
    <property type="component" value="Chromosome"/>
</dbReference>
<dbReference type="EC" id="4.2.1.75" evidence="2"/>
<protein>
    <submittedName>
        <fullName evidence="2">Uroporphyrinogen-III synthase</fullName>
        <ecNumber evidence="2">4.2.1.75</ecNumber>
    </submittedName>
</protein>
<dbReference type="InterPro" id="IPR036108">
    <property type="entry name" value="4pyrrol_syn_uPrphyn_synt_sf"/>
</dbReference>